<reference evidence="8" key="1">
    <citation type="submission" date="2021-12" db="EMBL/GenBank/DDBJ databases">
        <authorList>
            <person name="King R."/>
        </authorList>
    </citation>
    <scope>NUCLEOTIDE SEQUENCE</scope>
</reference>
<dbReference type="Proteomes" id="UP001154078">
    <property type="component" value="Chromosome 3"/>
</dbReference>
<feature type="region of interest" description="Disordered" evidence="6">
    <location>
        <begin position="158"/>
        <end position="182"/>
    </location>
</feature>
<keyword evidence="9" id="KW-1185">Reference proteome</keyword>
<comment type="subunit">
    <text evidence="1">Self-associates forming complexes of several hundred monomers.</text>
</comment>
<organism evidence="8 9">
    <name type="scientific">Brassicogethes aeneus</name>
    <name type="common">Rape pollen beetle</name>
    <name type="synonym">Meligethes aeneus</name>
    <dbReference type="NCBI Taxonomy" id="1431903"/>
    <lineage>
        <taxon>Eukaryota</taxon>
        <taxon>Metazoa</taxon>
        <taxon>Ecdysozoa</taxon>
        <taxon>Arthropoda</taxon>
        <taxon>Hexapoda</taxon>
        <taxon>Insecta</taxon>
        <taxon>Pterygota</taxon>
        <taxon>Neoptera</taxon>
        <taxon>Endopterygota</taxon>
        <taxon>Coleoptera</taxon>
        <taxon>Polyphaga</taxon>
        <taxon>Cucujiformia</taxon>
        <taxon>Nitidulidae</taxon>
        <taxon>Meligethinae</taxon>
        <taxon>Brassicogethes</taxon>
    </lineage>
</organism>
<name>A0A9P0B2L2_BRAAE</name>
<dbReference type="AlphaFoldDB" id="A0A9P0B2L2"/>
<evidence type="ECO:0000313" key="9">
    <source>
        <dbReference type="Proteomes" id="UP001154078"/>
    </source>
</evidence>
<dbReference type="OrthoDB" id="6763911at2759"/>
<evidence type="ECO:0000313" key="8">
    <source>
        <dbReference type="EMBL" id="CAH0553779.1"/>
    </source>
</evidence>
<comment type="function">
    <text evidence="5">Involved in transvection phenomena (= synapsis-dependent gene expression), where the synaptic pairing of chromosomes carrying genes with which zeste interacts influences the expression of these genes. Zeste binds to DNA and stimulates transcription from a nearby promoter.</text>
</comment>
<protein>
    <recommendedName>
        <fullName evidence="2">Regulatory protein zeste</fullName>
    </recommendedName>
</protein>
<evidence type="ECO:0000256" key="1">
    <source>
        <dbReference type="ARBA" id="ARBA00011764"/>
    </source>
</evidence>
<dbReference type="InterPro" id="IPR028002">
    <property type="entry name" value="Myb_DNA-bind_5"/>
</dbReference>
<proteinExistence type="predicted"/>
<evidence type="ECO:0000256" key="6">
    <source>
        <dbReference type="SAM" id="MobiDB-lite"/>
    </source>
</evidence>
<dbReference type="Pfam" id="PF13873">
    <property type="entry name" value="Myb_DNA-bind_5"/>
    <property type="match status" value="1"/>
</dbReference>
<evidence type="ECO:0000256" key="3">
    <source>
        <dbReference type="ARBA" id="ARBA00023015"/>
    </source>
</evidence>
<keyword evidence="3" id="KW-0805">Transcription regulation</keyword>
<evidence type="ECO:0000256" key="2">
    <source>
        <dbReference type="ARBA" id="ARBA00016807"/>
    </source>
</evidence>
<evidence type="ECO:0000259" key="7">
    <source>
        <dbReference type="Pfam" id="PF13873"/>
    </source>
</evidence>
<feature type="domain" description="Myb/SANT-like DNA-binding" evidence="7">
    <location>
        <begin position="8"/>
        <end position="81"/>
    </location>
</feature>
<gene>
    <name evidence="8" type="ORF">MELIAE_LOCUS5687</name>
</gene>
<keyword evidence="4" id="KW-0804">Transcription</keyword>
<dbReference type="EMBL" id="OV121134">
    <property type="protein sequence ID" value="CAH0553779.1"/>
    <property type="molecule type" value="Genomic_DNA"/>
</dbReference>
<sequence>MNESRKKRTPRTSRIQYQLYLDELETNEAFRENKFNNENPQVLKKSWEALCTKLNATGGAIKSIPDWKRTFSDWKAHVRKRARNNRTAQVETGNVGEPEKTLTDIEERLLGVTGKLVVMGLPVPELGLAEPSIPRQAESSEGKRASTTTFEGIVQELTSRQAGGSGGERAPSTTPRLQGGKRLRCRGITQTNVNSESVDVLKSIDNTLKAMLEIKKKKFELMYGENLEK</sequence>
<evidence type="ECO:0000256" key="5">
    <source>
        <dbReference type="ARBA" id="ARBA00025466"/>
    </source>
</evidence>
<accession>A0A9P0B2L2</accession>
<evidence type="ECO:0000256" key="4">
    <source>
        <dbReference type="ARBA" id="ARBA00023163"/>
    </source>
</evidence>